<protein>
    <recommendedName>
        <fullName evidence="4">RRM domain-containing protein</fullName>
    </recommendedName>
</protein>
<feature type="domain" description="RRM" evidence="4">
    <location>
        <begin position="164"/>
        <end position="230"/>
    </location>
</feature>
<dbReference type="AlphaFoldDB" id="M3Y631"/>
<evidence type="ECO:0000259" key="4">
    <source>
        <dbReference type="PROSITE" id="PS50102"/>
    </source>
</evidence>
<dbReference type="SUPFAM" id="SSF54928">
    <property type="entry name" value="RNA-binding domain, RBD"/>
    <property type="match status" value="2"/>
</dbReference>
<evidence type="ECO:0000256" key="3">
    <source>
        <dbReference type="PROSITE-ProRule" id="PRU00176"/>
    </source>
</evidence>
<dbReference type="PROSITE" id="PS50102">
    <property type="entry name" value="RRM"/>
    <property type="match status" value="1"/>
</dbReference>
<keyword evidence="2 3" id="KW-0694">RNA-binding</keyword>
<dbReference type="eggNOG" id="KOG0123">
    <property type="taxonomic scope" value="Eukaryota"/>
</dbReference>
<reference evidence="5" key="1">
    <citation type="submission" date="2024-06" db="UniProtKB">
        <authorList>
            <consortium name="Ensembl"/>
        </authorList>
    </citation>
    <scope>IDENTIFICATION</scope>
</reference>
<dbReference type="InterPro" id="IPR000504">
    <property type="entry name" value="RRM_dom"/>
</dbReference>
<dbReference type="OMA" id="FRNTTHY"/>
<dbReference type="Ensembl" id="ENSMPUT00000006895.1">
    <property type="protein sequence ID" value="ENSMPUP00000006782.1"/>
    <property type="gene ID" value="ENSMPUG00000006836.1"/>
</dbReference>
<proteinExistence type="predicted"/>
<dbReference type="GO" id="GO:0003723">
    <property type="term" value="F:RNA binding"/>
    <property type="evidence" value="ECO:0007669"/>
    <property type="project" value="UniProtKB-UniRule"/>
</dbReference>
<dbReference type="InterPro" id="IPR012677">
    <property type="entry name" value="Nucleotide-bd_a/b_plait_sf"/>
</dbReference>
<organism evidence="5">
    <name type="scientific">Mustela putorius furo</name>
    <name type="common">European domestic ferret</name>
    <name type="synonym">Mustela furo</name>
    <dbReference type="NCBI Taxonomy" id="9669"/>
    <lineage>
        <taxon>Eukaryota</taxon>
        <taxon>Metazoa</taxon>
        <taxon>Chordata</taxon>
        <taxon>Craniata</taxon>
        <taxon>Vertebrata</taxon>
        <taxon>Euteleostomi</taxon>
        <taxon>Mammalia</taxon>
        <taxon>Eutheria</taxon>
        <taxon>Laurasiatheria</taxon>
        <taxon>Carnivora</taxon>
        <taxon>Caniformia</taxon>
        <taxon>Musteloidea</taxon>
        <taxon>Mustelidae</taxon>
        <taxon>Mustelinae</taxon>
        <taxon>Mustela</taxon>
    </lineage>
</organism>
<dbReference type="InParanoid" id="M3Y631"/>
<name>M3Y631_MUSPF</name>
<keyword evidence="1" id="KW-0677">Repeat</keyword>
<dbReference type="Gene3D" id="3.30.70.330">
    <property type="match status" value="3"/>
</dbReference>
<evidence type="ECO:0000256" key="2">
    <source>
        <dbReference type="ARBA" id="ARBA00022884"/>
    </source>
</evidence>
<evidence type="ECO:0000256" key="1">
    <source>
        <dbReference type="ARBA" id="ARBA00022737"/>
    </source>
</evidence>
<sequence length="540" mass="60509">PQLPLYGTDMQLEGREALLNENVSAVVPMLSIQGYNSVNFQQPIDAECALDTTKFDVIKGKPLRIMHSPFLRESCTLIVFIQIMDKSLGKKAVYSTSSALGNTLSFKVVCDVNSPKGFAFAHLETQGAADKTNSKLPNDFPVFVSRFKSKEWEAEFRAQAKEFTNVDIKNFEEEVNDESLKELFSQFGKTLRVKVMRNPSGKPKYFDFVSCEKPEFASRGPIIYIDSSQKKKKKWVMGRNERTGQYQEVNLHINNACNNEKSREEFSPFRLLTCAKVMLEDGKRGFVFMCFSFPKEAIKVVIEMDRHADSEPLHVAEADRKEGRKKAHLTNKSMQQMANVILNQFRLAAKSYFVPAALQAQGRLLHYTPHQLAQMRPSLCWQQSGRLQGFRNTTHYRPVWACPALRQLAPTGNVPSSHGLPTATQRLSVLTAKVWNLAPHAAVAVPCRYAPSVCCPHPVCHTVSAGTPASLHVMALEPLTTSMLAMAPPEQKQMLGRYFVHPNNAFKLDGKTIKTGKSELLHIPESTGSLKEAVQKLMSV</sequence>
<dbReference type="InterPro" id="IPR036053">
    <property type="entry name" value="PABP-dom"/>
</dbReference>
<evidence type="ECO:0000313" key="5">
    <source>
        <dbReference type="Ensembl" id="ENSMPUP00000006782.1"/>
    </source>
</evidence>
<accession>M3Y631</accession>
<dbReference type="HOGENOM" id="CLU_012062_22_2_1"/>
<dbReference type="PANTHER" id="PTHR24012">
    <property type="entry name" value="RNA BINDING PROTEIN"/>
    <property type="match status" value="1"/>
</dbReference>
<dbReference type="SMART" id="SM00360">
    <property type="entry name" value="RRM"/>
    <property type="match status" value="2"/>
</dbReference>
<dbReference type="Pfam" id="PF00076">
    <property type="entry name" value="RRM_1"/>
    <property type="match status" value="1"/>
</dbReference>
<dbReference type="SUPFAM" id="SSF63570">
    <property type="entry name" value="PABC (PABP) domain"/>
    <property type="match status" value="1"/>
</dbReference>
<dbReference type="GeneTree" id="ENSGT00940000154788"/>
<dbReference type="EMBL" id="AEYP01091305">
    <property type="status" value="NOT_ANNOTATED_CDS"/>
    <property type="molecule type" value="Genomic_DNA"/>
</dbReference>
<dbReference type="InterPro" id="IPR035979">
    <property type="entry name" value="RBD_domain_sf"/>
</dbReference>
<dbReference type="STRING" id="9669.ENSMPUP00000006782"/>